<dbReference type="InterPro" id="IPR036397">
    <property type="entry name" value="RNaseH_sf"/>
</dbReference>
<keyword evidence="3" id="KW-1185">Reference proteome</keyword>
<dbReference type="InterPro" id="IPR044730">
    <property type="entry name" value="RNase_H-like_dom_plant"/>
</dbReference>
<gene>
    <name evidence="2" type="ORF">Pyn_14707</name>
</gene>
<dbReference type="InterPro" id="IPR012337">
    <property type="entry name" value="RNaseH-like_sf"/>
</dbReference>
<dbReference type="InterPro" id="IPR002156">
    <property type="entry name" value="RNaseH_domain"/>
</dbReference>
<dbReference type="AlphaFoldDB" id="A0A314ZLL7"/>
<proteinExistence type="predicted"/>
<organism evidence="2 3">
    <name type="scientific">Prunus yedoensis var. nudiflora</name>
    <dbReference type="NCBI Taxonomy" id="2094558"/>
    <lineage>
        <taxon>Eukaryota</taxon>
        <taxon>Viridiplantae</taxon>
        <taxon>Streptophyta</taxon>
        <taxon>Embryophyta</taxon>
        <taxon>Tracheophyta</taxon>
        <taxon>Spermatophyta</taxon>
        <taxon>Magnoliopsida</taxon>
        <taxon>eudicotyledons</taxon>
        <taxon>Gunneridae</taxon>
        <taxon>Pentapetalae</taxon>
        <taxon>rosids</taxon>
        <taxon>fabids</taxon>
        <taxon>Rosales</taxon>
        <taxon>Rosaceae</taxon>
        <taxon>Amygdaloideae</taxon>
        <taxon>Amygdaleae</taxon>
        <taxon>Prunus</taxon>
    </lineage>
</organism>
<dbReference type="GO" id="GO:0003676">
    <property type="term" value="F:nucleic acid binding"/>
    <property type="evidence" value="ECO:0007669"/>
    <property type="project" value="InterPro"/>
</dbReference>
<dbReference type="Pfam" id="PF13456">
    <property type="entry name" value="RVT_3"/>
    <property type="match status" value="1"/>
</dbReference>
<dbReference type="GO" id="GO:0004523">
    <property type="term" value="F:RNA-DNA hybrid ribonuclease activity"/>
    <property type="evidence" value="ECO:0007669"/>
    <property type="project" value="InterPro"/>
</dbReference>
<dbReference type="InterPro" id="IPR052929">
    <property type="entry name" value="RNase_H-like_EbsB-rel"/>
</dbReference>
<dbReference type="STRING" id="2094558.A0A314ZLL7"/>
<dbReference type="Gene3D" id="3.30.420.10">
    <property type="entry name" value="Ribonuclease H-like superfamily/Ribonuclease H"/>
    <property type="match status" value="1"/>
</dbReference>
<evidence type="ECO:0000313" key="3">
    <source>
        <dbReference type="Proteomes" id="UP000250321"/>
    </source>
</evidence>
<accession>A0A314ZLL7</accession>
<dbReference type="EMBL" id="PJQY01000140">
    <property type="protein sequence ID" value="PQQ17701.1"/>
    <property type="molecule type" value="Genomic_DNA"/>
</dbReference>
<dbReference type="Proteomes" id="UP000250321">
    <property type="component" value="Unassembled WGS sequence"/>
</dbReference>
<feature type="domain" description="RNase H type-1" evidence="1">
    <location>
        <begin position="120"/>
        <end position="242"/>
    </location>
</feature>
<dbReference type="CDD" id="cd06222">
    <property type="entry name" value="RNase_H_like"/>
    <property type="match status" value="1"/>
</dbReference>
<dbReference type="OrthoDB" id="1747175at2759"/>
<name>A0A314ZLL7_PRUYE</name>
<evidence type="ECO:0000313" key="2">
    <source>
        <dbReference type="EMBL" id="PQQ17701.1"/>
    </source>
</evidence>
<protein>
    <recommendedName>
        <fullName evidence="1">RNase H type-1 domain-containing protein</fullName>
    </recommendedName>
</protein>
<sequence length="269" mass="28990">MVLVKGGLLFGRQRFQAKLNCFGGEHAMASYQLRTTCGNERYTWILAVTYVGLKWSLLCMCYGTAHSQEGFGPVLQLAAVVSLDNSIMCMIGSSHGAALSRGCTVPQIWTKPCTGSLKINVDGSWTVGNTDGGVGIVVRDSNGKFVAGRALHVDNVFSALQVEAMAAREGAILAVEGDFNNVIFESDSLQIVSAIRSPSVDRSFVGPVVEDTKALLTQITGDGFTHIRRVANGAAHRLARYASHIGTMATWFEEPPDLLVDILYEECNL</sequence>
<dbReference type="PANTHER" id="PTHR47074">
    <property type="entry name" value="BNAC02G40300D PROTEIN"/>
    <property type="match status" value="1"/>
</dbReference>
<reference evidence="2 3" key="1">
    <citation type="submission" date="2018-02" db="EMBL/GenBank/DDBJ databases">
        <title>Draft genome of wild Prunus yedoensis var. nudiflora.</title>
        <authorList>
            <person name="Baek S."/>
            <person name="Kim J.-H."/>
            <person name="Choi K."/>
            <person name="Kim G.-B."/>
            <person name="Cho A."/>
            <person name="Jang H."/>
            <person name="Shin C.-H."/>
            <person name="Yu H.-J."/>
            <person name="Mun J.-H."/>
        </authorList>
    </citation>
    <scope>NUCLEOTIDE SEQUENCE [LARGE SCALE GENOMIC DNA]</scope>
    <source>
        <strain evidence="3">cv. Jeju island</strain>
        <tissue evidence="2">Leaf</tissue>
    </source>
</reference>
<dbReference type="SUPFAM" id="SSF53098">
    <property type="entry name" value="Ribonuclease H-like"/>
    <property type="match status" value="1"/>
</dbReference>
<comment type="caution">
    <text evidence="2">The sequence shown here is derived from an EMBL/GenBank/DDBJ whole genome shotgun (WGS) entry which is preliminary data.</text>
</comment>
<evidence type="ECO:0000259" key="1">
    <source>
        <dbReference type="Pfam" id="PF13456"/>
    </source>
</evidence>
<dbReference type="PANTHER" id="PTHR47074:SF79">
    <property type="entry name" value="PUTATIVE-RELATED"/>
    <property type="match status" value="1"/>
</dbReference>